<evidence type="ECO:0000256" key="11">
    <source>
        <dbReference type="ARBA" id="ARBA00023209"/>
    </source>
</evidence>
<dbReference type="SMART" id="SM00046">
    <property type="entry name" value="DAGKc"/>
    <property type="match status" value="1"/>
</dbReference>
<dbReference type="Pfam" id="PF00781">
    <property type="entry name" value="DAGK_cat"/>
    <property type="match status" value="1"/>
</dbReference>
<evidence type="ECO:0000259" key="13">
    <source>
        <dbReference type="PROSITE" id="PS50146"/>
    </source>
</evidence>
<comment type="cofactor">
    <cofactor evidence="1">
        <name>Mg(2+)</name>
        <dbReference type="ChEBI" id="CHEBI:18420"/>
    </cofactor>
</comment>
<dbReference type="SUPFAM" id="SSF111331">
    <property type="entry name" value="NAD kinase/diacylglycerol kinase-like"/>
    <property type="match status" value="1"/>
</dbReference>
<keyword evidence="10" id="KW-0443">Lipid metabolism</keyword>
<evidence type="ECO:0000256" key="3">
    <source>
        <dbReference type="ARBA" id="ARBA00022516"/>
    </source>
</evidence>
<keyword evidence="3" id="KW-0444">Lipid biosynthesis</keyword>
<keyword evidence="6" id="KW-0547">Nucleotide-binding</keyword>
<reference evidence="14" key="2">
    <citation type="journal article" date="2021" name="PeerJ">
        <title>Extensive microbial diversity within the chicken gut microbiome revealed by metagenomics and culture.</title>
        <authorList>
            <person name="Gilroy R."/>
            <person name="Ravi A."/>
            <person name="Getino M."/>
            <person name="Pursley I."/>
            <person name="Horton D.L."/>
            <person name="Alikhan N.F."/>
            <person name="Baker D."/>
            <person name="Gharbi K."/>
            <person name="Hall N."/>
            <person name="Watson M."/>
            <person name="Adriaenssens E.M."/>
            <person name="Foster-Nyarko E."/>
            <person name="Jarju S."/>
            <person name="Secka A."/>
            <person name="Antonio M."/>
            <person name="Oren A."/>
            <person name="Chaudhuri R.R."/>
            <person name="La Ragione R."/>
            <person name="Hildebrand F."/>
            <person name="Pallen M.J."/>
        </authorList>
    </citation>
    <scope>NUCLEOTIDE SEQUENCE</scope>
    <source>
        <strain evidence="14">CHK191-8634</strain>
    </source>
</reference>
<evidence type="ECO:0000313" key="14">
    <source>
        <dbReference type="EMBL" id="HIU42671.1"/>
    </source>
</evidence>
<dbReference type="InterPro" id="IPR016064">
    <property type="entry name" value="NAD/diacylglycerol_kinase_sf"/>
</dbReference>
<keyword evidence="5" id="KW-0479">Metal-binding</keyword>
<dbReference type="PROSITE" id="PS50146">
    <property type="entry name" value="DAGK"/>
    <property type="match status" value="1"/>
</dbReference>
<protein>
    <submittedName>
        <fullName evidence="14">Diacylglycerol kinase family lipid kinase</fullName>
    </submittedName>
</protein>
<comment type="similarity">
    <text evidence="2">Belongs to the diacylglycerol/lipid kinase family.</text>
</comment>
<keyword evidence="7 14" id="KW-0418">Kinase</keyword>
<sequence length="306" mass="33469">MSVGRRILFIINPHAGRSEIRSKLLDILQIFTEAGFTTEVRPTVHAGEIPDILQSRYGHYDLVVSCGGDGTLNETVNGLMLLPDRPPLGYLPSGTVNDFAASLGISRDMTEAARCIANGSSCLVDVGCFDDRFFSYIAAFGAFTEVSYQTPQQNKLLLGRTAYILEGIKRLPVLKAYDMRVEGDDFTAEGEFLFGMVSNSSSVGGFRLSDKQSISMSDGLLEVTLVRNPHNVSQLTTVINSILWQNFDSELVHSFKTTSVRFFPQSPVPWTLDGEFGGSPSNVHISAAHQALRIFCNVPNPELPPA</sequence>
<accession>A0A9D1LL04</accession>
<dbReference type="InterPro" id="IPR005218">
    <property type="entry name" value="Diacylglycerol/lipid_kinase"/>
</dbReference>
<proteinExistence type="inferred from homology"/>
<dbReference type="NCBIfam" id="TIGR00147">
    <property type="entry name" value="YegS/Rv2252/BmrU family lipid kinase"/>
    <property type="match status" value="1"/>
</dbReference>
<evidence type="ECO:0000256" key="1">
    <source>
        <dbReference type="ARBA" id="ARBA00001946"/>
    </source>
</evidence>
<feature type="domain" description="DAGKc" evidence="13">
    <location>
        <begin position="2"/>
        <end position="133"/>
    </location>
</feature>
<organism evidence="14 15">
    <name type="scientific">Candidatus Ventrousia excrementavium</name>
    <dbReference type="NCBI Taxonomy" id="2840961"/>
    <lineage>
        <taxon>Bacteria</taxon>
        <taxon>Bacillati</taxon>
        <taxon>Bacillota</taxon>
        <taxon>Clostridia</taxon>
        <taxon>Eubacteriales</taxon>
        <taxon>Clostridiaceae</taxon>
        <taxon>Clostridiaceae incertae sedis</taxon>
        <taxon>Candidatus Ventrousia</taxon>
    </lineage>
</organism>
<evidence type="ECO:0000256" key="9">
    <source>
        <dbReference type="ARBA" id="ARBA00022842"/>
    </source>
</evidence>
<dbReference type="Gene3D" id="2.60.200.40">
    <property type="match status" value="1"/>
</dbReference>
<dbReference type="InterPro" id="IPR050187">
    <property type="entry name" value="Lipid_Phosphate_FormReg"/>
</dbReference>
<gene>
    <name evidence="14" type="ORF">IAB67_00045</name>
</gene>
<evidence type="ECO:0000256" key="12">
    <source>
        <dbReference type="ARBA" id="ARBA00023264"/>
    </source>
</evidence>
<dbReference type="Pfam" id="PF19279">
    <property type="entry name" value="YegS_C"/>
    <property type="match status" value="1"/>
</dbReference>
<dbReference type="GO" id="GO:0008654">
    <property type="term" value="P:phospholipid biosynthetic process"/>
    <property type="evidence" value="ECO:0007669"/>
    <property type="project" value="UniProtKB-KW"/>
</dbReference>
<keyword evidence="8" id="KW-0067">ATP-binding</keyword>
<evidence type="ECO:0000256" key="4">
    <source>
        <dbReference type="ARBA" id="ARBA00022679"/>
    </source>
</evidence>
<dbReference type="EMBL" id="DVMR01000001">
    <property type="protein sequence ID" value="HIU42671.1"/>
    <property type="molecule type" value="Genomic_DNA"/>
</dbReference>
<dbReference type="PANTHER" id="PTHR12358">
    <property type="entry name" value="SPHINGOSINE KINASE"/>
    <property type="match status" value="1"/>
</dbReference>
<dbReference type="InterPro" id="IPR001206">
    <property type="entry name" value="Diacylglycerol_kinase_cat_dom"/>
</dbReference>
<dbReference type="GO" id="GO:0004143">
    <property type="term" value="F:ATP-dependent diacylglycerol kinase activity"/>
    <property type="evidence" value="ECO:0007669"/>
    <property type="project" value="TreeGrafter"/>
</dbReference>
<dbReference type="InterPro" id="IPR045540">
    <property type="entry name" value="YegS/DAGK_C"/>
</dbReference>
<dbReference type="Proteomes" id="UP000824073">
    <property type="component" value="Unassembled WGS sequence"/>
</dbReference>
<evidence type="ECO:0000313" key="15">
    <source>
        <dbReference type="Proteomes" id="UP000824073"/>
    </source>
</evidence>
<comment type="caution">
    <text evidence="14">The sequence shown here is derived from an EMBL/GenBank/DDBJ whole genome shotgun (WGS) entry which is preliminary data.</text>
</comment>
<evidence type="ECO:0000256" key="7">
    <source>
        <dbReference type="ARBA" id="ARBA00022777"/>
    </source>
</evidence>
<dbReference type="AlphaFoldDB" id="A0A9D1LL04"/>
<dbReference type="GO" id="GO:0005886">
    <property type="term" value="C:plasma membrane"/>
    <property type="evidence" value="ECO:0007669"/>
    <property type="project" value="TreeGrafter"/>
</dbReference>
<dbReference type="InterPro" id="IPR017438">
    <property type="entry name" value="ATP-NAD_kinase_N"/>
</dbReference>
<keyword evidence="12" id="KW-1208">Phospholipid metabolism</keyword>
<evidence type="ECO:0000256" key="6">
    <source>
        <dbReference type="ARBA" id="ARBA00022741"/>
    </source>
</evidence>
<evidence type="ECO:0000256" key="2">
    <source>
        <dbReference type="ARBA" id="ARBA00005983"/>
    </source>
</evidence>
<keyword evidence="4" id="KW-0808">Transferase</keyword>
<evidence type="ECO:0000256" key="8">
    <source>
        <dbReference type="ARBA" id="ARBA00022840"/>
    </source>
</evidence>
<dbReference type="PANTHER" id="PTHR12358:SF106">
    <property type="entry name" value="LIPID KINASE YEGS"/>
    <property type="match status" value="1"/>
</dbReference>
<reference evidence="14" key="1">
    <citation type="submission" date="2020-10" db="EMBL/GenBank/DDBJ databases">
        <authorList>
            <person name="Gilroy R."/>
        </authorList>
    </citation>
    <scope>NUCLEOTIDE SEQUENCE</scope>
    <source>
        <strain evidence="14">CHK191-8634</strain>
    </source>
</reference>
<dbReference type="GO" id="GO:0005524">
    <property type="term" value="F:ATP binding"/>
    <property type="evidence" value="ECO:0007669"/>
    <property type="project" value="UniProtKB-KW"/>
</dbReference>
<evidence type="ECO:0000256" key="5">
    <source>
        <dbReference type="ARBA" id="ARBA00022723"/>
    </source>
</evidence>
<keyword evidence="9" id="KW-0460">Magnesium</keyword>
<name>A0A9D1LL04_9CLOT</name>
<dbReference type="Gene3D" id="3.40.50.10330">
    <property type="entry name" value="Probable inorganic polyphosphate/atp-NAD kinase, domain 1"/>
    <property type="match status" value="1"/>
</dbReference>
<keyword evidence="11" id="KW-0594">Phospholipid biosynthesis</keyword>
<dbReference type="GO" id="GO:0046872">
    <property type="term" value="F:metal ion binding"/>
    <property type="evidence" value="ECO:0007669"/>
    <property type="project" value="UniProtKB-KW"/>
</dbReference>
<evidence type="ECO:0000256" key="10">
    <source>
        <dbReference type="ARBA" id="ARBA00023098"/>
    </source>
</evidence>